<dbReference type="AlphaFoldDB" id="A0A8H5CEZ5"/>
<keyword evidence="4" id="KW-1185">Reference proteome</keyword>
<evidence type="ECO:0000313" key="3">
    <source>
        <dbReference type="EMBL" id="KAF5342891.1"/>
    </source>
</evidence>
<evidence type="ECO:0000256" key="1">
    <source>
        <dbReference type="SAM" id="SignalP"/>
    </source>
</evidence>
<evidence type="ECO:0000313" key="4">
    <source>
        <dbReference type="Proteomes" id="UP000559256"/>
    </source>
</evidence>
<dbReference type="EMBL" id="JAACJM010000153">
    <property type="protein sequence ID" value="KAF5342891.1"/>
    <property type="molecule type" value="Genomic_DNA"/>
</dbReference>
<sequence>MLFTTALFFAFALLLPAASAAAPPPSLRHSCGSDARVIEEKTFVHESKEIKLVTKSCPGFAGLRNVTASSGNAVEKRQISQCSNFCLDIACDPTDPQPVSTDCNVLTNFLIGLGETVAVPPQGVIEATSGTCFYDYANFDTIEYDVCTSGFGRSAQDAMTDCLLIAPPVGTITAAFCLPEPQEGPGNDYAIEIGHV</sequence>
<evidence type="ECO:0000313" key="2">
    <source>
        <dbReference type="EMBL" id="KAF5340520.1"/>
    </source>
</evidence>
<proteinExistence type="predicted"/>
<feature type="signal peptide" evidence="1">
    <location>
        <begin position="1"/>
        <end position="20"/>
    </location>
</feature>
<protein>
    <submittedName>
        <fullName evidence="2">Uncharacterized protein</fullName>
    </submittedName>
</protein>
<reference evidence="2 4" key="1">
    <citation type="journal article" date="2020" name="ISME J.">
        <title>Uncovering the hidden diversity of litter-decomposition mechanisms in mushroom-forming fungi.</title>
        <authorList>
            <person name="Floudas D."/>
            <person name="Bentzer J."/>
            <person name="Ahren D."/>
            <person name="Johansson T."/>
            <person name="Persson P."/>
            <person name="Tunlid A."/>
        </authorList>
    </citation>
    <scope>NUCLEOTIDE SEQUENCE [LARGE SCALE GENOMIC DNA]</scope>
    <source>
        <strain evidence="2 4">CBS 291.85</strain>
    </source>
</reference>
<feature type="chain" id="PRO_5036430895" evidence="1">
    <location>
        <begin position="21"/>
        <end position="196"/>
    </location>
</feature>
<gene>
    <name evidence="3" type="ORF">D9758_015398</name>
    <name evidence="2" type="ORF">D9758_015813</name>
</gene>
<dbReference type="Proteomes" id="UP000559256">
    <property type="component" value="Unassembled WGS sequence"/>
</dbReference>
<comment type="caution">
    <text evidence="2">The sequence shown here is derived from an EMBL/GenBank/DDBJ whole genome shotgun (WGS) entry which is preliminary data.</text>
</comment>
<accession>A0A8H5CEZ5</accession>
<dbReference type="OrthoDB" id="2780763at2759"/>
<dbReference type="EMBL" id="JAACJM010000174">
    <property type="protein sequence ID" value="KAF5340520.1"/>
    <property type="molecule type" value="Genomic_DNA"/>
</dbReference>
<keyword evidence="1" id="KW-0732">Signal</keyword>
<name>A0A8H5CEZ5_9AGAR</name>
<organism evidence="2 4">
    <name type="scientific">Tetrapyrgos nigripes</name>
    <dbReference type="NCBI Taxonomy" id="182062"/>
    <lineage>
        <taxon>Eukaryota</taxon>
        <taxon>Fungi</taxon>
        <taxon>Dikarya</taxon>
        <taxon>Basidiomycota</taxon>
        <taxon>Agaricomycotina</taxon>
        <taxon>Agaricomycetes</taxon>
        <taxon>Agaricomycetidae</taxon>
        <taxon>Agaricales</taxon>
        <taxon>Marasmiineae</taxon>
        <taxon>Marasmiaceae</taxon>
        <taxon>Tetrapyrgos</taxon>
    </lineage>
</organism>